<name>A0AC61L006_9EURY</name>
<accession>A0AC61L006</accession>
<organism evidence="1 2">
    <name type="scientific">Candidatus Methanogaster sp</name>
    <dbReference type="NCBI Taxonomy" id="3386292"/>
    <lineage>
        <taxon>Archaea</taxon>
        <taxon>Methanobacteriati</taxon>
        <taxon>Methanobacteriota</taxon>
        <taxon>Stenosarchaea group</taxon>
        <taxon>Methanomicrobia</taxon>
        <taxon>Methanosarcinales</taxon>
        <taxon>ANME-2 cluster</taxon>
        <taxon>Candidatus Methanogasteraceae</taxon>
        <taxon>Candidatus Methanogaster</taxon>
    </lineage>
</organism>
<evidence type="ECO:0000313" key="2">
    <source>
        <dbReference type="Proteomes" id="UP000248329"/>
    </source>
</evidence>
<dbReference type="Proteomes" id="UP000248329">
    <property type="component" value="Unassembled WGS sequence"/>
</dbReference>
<protein>
    <submittedName>
        <fullName evidence="1">Uncharacterized protein</fullName>
    </submittedName>
</protein>
<proteinExistence type="predicted"/>
<comment type="caution">
    <text evidence="1">The sequence shown here is derived from an EMBL/GenBank/DDBJ whole genome shotgun (WGS) entry which is preliminary data.</text>
</comment>
<gene>
    <name evidence="1" type="ORF">C4B59_13440</name>
</gene>
<reference evidence="1" key="1">
    <citation type="submission" date="2018-01" db="EMBL/GenBank/DDBJ databases">
        <authorList>
            <person name="Krukenberg V."/>
        </authorList>
    </citation>
    <scope>NUCLEOTIDE SEQUENCE</scope>
    <source>
        <strain evidence="1">E20ANME2</strain>
    </source>
</reference>
<sequence>MFARRLWWDGDVAGKLCSKLGSFGSTVETTTLIGGHAITDLMSKKKIARQTAEEKESAEAVIPSIDRHKRHVDGIKKTIVSSILGIASGAICYQFLTPQSSNFSYLILLLAFYIQKPIYIYMGMDANQFTWKDWFYIAFMTMILWFVSWTLLLTPCQ</sequence>
<evidence type="ECO:0000313" key="1">
    <source>
        <dbReference type="EMBL" id="PXF58364.1"/>
    </source>
</evidence>
<dbReference type="EMBL" id="PQXF01000037">
    <property type="protein sequence ID" value="PXF58364.1"/>
    <property type="molecule type" value="Genomic_DNA"/>
</dbReference>